<feature type="domain" description="SLC12A transporter C-terminal" evidence="8">
    <location>
        <begin position="665"/>
        <end position="813"/>
    </location>
</feature>
<feature type="domain" description="SLC12A transporter C-terminal" evidence="8">
    <location>
        <begin position="823"/>
        <end position="1035"/>
    </location>
</feature>
<comment type="subcellular location">
    <subcellularLocation>
        <location evidence="1">Membrane</location>
        <topology evidence="1">Multi-pass membrane protein</topology>
    </subcellularLocation>
</comment>
<evidence type="ECO:0000256" key="6">
    <source>
        <dbReference type="SAM" id="Phobius"/>
    </source>
</evidence>
<gene>
    <name evidence="9" type="ORF">WMY93_014771</name>
</gene>
<dbReference type="AlphaFoldDB" id="A0AAW0P2K2"/>
<feature type="transmembrane region" description="Helical" evidence="6">
    <location>
        <begin position="145"/>
        <end position="166"/>
    </location>
</feature>
<feature type="transmembrane region" description="Helical" evidence="6">
    <location>
        <begin position="463"/>
        <end position="485"/>
    </location>
</feature>
<dbReference type="NCBIfam" id="TIGR00930">
    <property type="entry name" value="2a30"/>
    <property type="match status" value="1"/>
</dbReference>
<evidence type="ECO:0000313" key="9">
    <source>
        <dbReference type="EMBL" id="KAK7910087.1"/>
    </source>
</evidence>
<dbReference type="Gene3D" id="1.20.1740.10">
    <property type="entry name" value="Amino acid/polyamine transporter I"/>
    <property type="match status" value="1"/>
</dbReference>
<feature type="transmembrane region" description="Helical" evidence="6">
    <location>
        <begin position="579"/>
        <end position="612"/>
    </location>
</feature>
<dbReference type="GO" id="GO:0008511">
    <property type="term" value="F:sodium:potassium:chloride symporter activity"/>
    <property type="evidence" value="ECO:0007669"/>
    <property type="project" value="TreeGrafter"/>
</dbReference>
<protein>
    <recommendedName>
        <fullName evidence="11">Solute carrier family 12 member 10, tandem duplicate 1</fullName>
    </recommendedName>
</protein>
<dbReference type="PANTHER" id="PTHR11827">
    <property type="entry name" value="SOLUTE CARRIER FAMILY 12, CATION COTRANSPORTERS"/>
    <property type="match status" value="1"/>
</dbReference>
<evidence type="ECO:0000256" key="1">
    <source>
        <dbReference type="ARBA" id="ARBA00004141"/>
    </source>
</evidence>
<evidence type="ECO:0000259" key="8">
    <source>
        <dbReference type="Pfam" id="PF03522"/>
    </source>
</evidence>
<dbReference type="GO" id="GO:0016324">
    <property type="term" value="C:apical plasma membrane"/>
    <property type="evidence" value="ECO:0007669"/>
    <property type="project" value="TreeGrafter"/>
</dbReference>
<dbReference type="EMBL" id="JBBPFD010000010">
    <property type="protein sequence ID" value="KAK7910087.1"/>
    <property type="molecule type" value="Genomic_DNA"/>
</dbReference>
<feature type="transmembrane region" description="Helical" evidence="6">
    <location>
        <begin position="516"/>
        <end position="532"/>
    </location>
</feature>
<proteinExistence type="predicted"/>
<organism evidence="9 10">
    <name type="scientific">Mugilogobius chulae</name>
    <name type="common">yellowstripe goby</name>
    <dbReference type="NCBI Taxonomy" id="88201"/>
    <lineage>
        <taxon>Eukaryota</taxon>
        <taxon>Metazoa</taxon>
        <taxon>Chordata</taxon>
        <taxon>Craniata</taxon>
        <taxon>Vertebrata</taxon>
        <taxon>Euteleostomi</taxon>
        <taxon>Actinopterygii</taxon>
        <taxon>Neopterygii</taxon>
        <taxon>Teleostei</taxon>
        <taxon>Neoteleostei</taxon>
        <taxon>Acanthomorphata</taxon>
        <taxon>Gobiaria</taxon>
        <taxon>Gobiiformes</taxon>
        <taxon>Gobioidei</taxon>
        <taxon>Gobiidae</taxon>
        <taxon>Gobionellinae</taxon>
        <taxon>Mugilogobius</taxon>
    </lineage>
</organism>
<reference evidence="10" key="1">
    <citation type="submission" date="2024-04" db="EMBL/GenBank/DDBJ databases">
        <title>Salinicola lusitanus LLJ914,a marine bacterium isolated from the Okinawa Trough.</title>
        <authorList>
            <person name="Li J."/>
        </authorList>
    </citation>
    <scope>NUCLEOTIDE SEQUENCE [LARGE SCALE GENOMIC DNA]</scope>
</reference>
<feature type="transmembrane region" description="Helical" evidence="6">
    <location>
        <begin position="268"/>
        <end position="287"/>
    </location>
</feature>
<dbReference type="InterPro" id="IPR018491">
    <property type="entry name" value="SLC12_C"/>
</dbReference>
<name>A0AAW0P2K2_9GOBI</name>
<dbReference type="GO" id="GO:1990573">
    <property type="term" value="P:potassium ion import across plasma membrane"/>
    <property type="evidence" value="ECO:0007669"/>
    <property type="project" value="TreeGrafter"/>
</dbReference>
<evidence type="ECO:0000256" key="3">
    <source>
        <dbReference type="ARBA" id="ARBA00022989"/>
    </source>
</evidence>
<feature type="transmembrane region" description="Helical" evidence="6">
    <location>
        <begin position="383"/>
        <end position="404"/>
    </location>
</feature>
<feature type="compositionally biased region" description="Polar residues" evidence="5">
    <location>
        <begin position="827"/>
        <end position="838"/>
    </location>
</feature>
<dbReference type="GO" id="GO:0055075">
    <property type="term" value="P:potassium ion homeostasis"/>
    <property type="evidence" value="ECO:0007669"/>
    <property type="project" value="TreeGrafter"/>
</dbReference>
<dbReference type="InterPro" id="IPR002948">
    <property type="entry name" value="SLC12A3"/>
</dbReference>
<dbReference type="GO" id="GO:0055064">
    <property type="term" value="P:chloride ion homeostasis"/>
    <property type="evidence" value="ECO:0007669"/>
    <property type="project" value="TreeGrafter"/>
</dbReference>
<dbReference type="GO" id="GO:0055078">
    <property type="term" value="P:sodium ion homeostasis"/>
    <property type="evidence" value="ECO:0007669"/>
    <property type="project" value="TreeGrafter"/>
</dbReference>
<feature type="transmembrane region" description="Helical" evidence="6">
    <location>
        <begin position="178"/>
        <end position="203"/>
    </location>
</feature>
<dbReference type="PANTHER" id="PTHR11827:SF97">
    <property type="entry name" value="SLC12A10.3 SOLUTE CARRIER FAMILY 12 (SODIUM_POTASSIUM_CHLORIDE TRANSPORTERS), MEMBER 10, TANDEM DUPLICATE 3 ISOFORM X1-RELATED"/>
    <property type="match status" value="1"/>
</dbReference>
<evidence type="ECO:0008006" key="11">
    <source>
        <dbReference type="Google" id="ProtNLM"/>
    </source>
</evidence>
<keyword evidence="4 6" id="KW-0472">Membrane</keyword>
<evidence type="ECO:0000256" key="5">
    <source>
        <dbReference type="SAM" id="MobiDB-lite"/>
    </source>
</evidence>
<evidence type="ECO:0000256" key="2">
    <source>
        <dbReference type="ARBA" id="ARBA00022692"/>
    </source>
</evidence>
<dbReference type="GO" id="GO:0006884">
    <property type="term" value="P:cell volume homeostasis"/>
    <property type="evidence" value="ECO:0007669"/>
    <property type="project" value="TreeGrafter"/>
</dbReference>
<feature type="transmembrane region" description="Helical" evidence="6">
    <location>
        <begin position="538"/>
        <end position="558"/>
    </location>
</feature>
<feature type="region of interest" description="Disordered" evidence="5">
    <location>
        <begin position="1"/>
        <end position="65"/>
    </location>
</feature>
<evidence type="ECO:0000313" key="10">
    <source>
        <dbReference type="Proteomes" id="UP001460270"/>
    </source>
</evidence>
<dbReference type="Pfam" id="PF00324">
    <property type="entry name" value="AA_permease"/>
    <property type="match status" value="1"/>
</dbReference>
<feature type="transmembrane region" description="Helical" evidence="6">
    <location>
        <begin position="224"/>
        <end position="248"/>
    </location>
</feature>
<accession>A0AAW0P2K2</accession>
<feature type="compositionally biased region" description="Basic and acidic residues" evidence="5">
    <location>
        <begin position="811"/>
        <end position="821"/>
    </location>
</feature>
<feature type="transmembrane region" description="Helical" evidence="6">
    <location>
        <begin position="349"/>
        <end position="371"/>
    </location>
</feature>
<evidence type="ECO:0000256" key="4">
    <source>
        <dbReference type="ARBA" id="ARBA00023136"/>
    </source>
</evidence>
<feature type="region of interest" description="Disordered" evidence="5">
    <location>
        <begin position="798"/>
        <end position="838"/>
    </location>
</feature>
<dbReference type="Pfam" id="PF03522">
    <property type="entry name" value="SLC12"/>
    <property type="match status" value="2"/>
</dbReference>
<feature type="transmembrane region" description="Helical" evidence="6">
    <location>
        <begin position="296"/>
        <end position="315"/>
    </location>
</feature>
<keyword evidence="2 6" id="KW-0812">Transmembrane</keyword>
<keyword evidence="3 6" id="KW-1133">Transmembrane helix</keyword>
<comment type="caution">
    <text evidence="9">The sequence shown here is derived from an EMBL/GenBank/DDBJ whole genome shotgun (WGS) entry which is preliminary data.</text>
</comment>
<feature type="compositionally biased region" description="Basic and acidic residues" evidence="5">
    <location>
        <begin position="19"/>
        <end position="42"/>
    </location>
</feature>
<sequence length="1036" mass="115660">MGQVTSRLRPPSGLPRVHFSTDEGPPRYSSHHFDGRSGRHGDPPTITVSEIDANSLSERRGSRQELRRASFYSTMDLAPQLEHYASSLPRQQVRSRPSLEALRKAYEDGELGIDAANAQVEVDSLPPPPDEEAQDGSQEKAPVRFGWIIGVMVRCMLNIWGVILFLRLSWITSQAGILLTWLIILMSSLVTTVTALSVSAIATNGRVISGGAYFMISRSLGPEIGGPIGMVFSFANALACALNTVGFAEVVRDLLKDFNMQMVDDVNDVRIVGVITVTALLLISLAGMEWESKTQILFFVVLLVSFANYFVGTFIPAPKEKQALGIFSYQTDIFVTNLTPSWRGPQGNFFQMFAIFFPSATGILSGVNICGDLKDPMSAIPKGTLMAIFWTTFSYLAIAVTSAACTVRDASGNMTDFMTGNSTEGCVGSACKYGWNFTECIQSQTCEYGLANSLKLLGQLSGFYYLITAGVFAASLSSALGFLVSAPKVFQCLCKDNLYPYIGFFAKGYGKNNEPLRAYLLCFVIAIAFILIAELNTIAALISNFFLCSYGLINFSCFHASITNSPGWRPAFHYYSKWTALFGAVISIVLMFLFTWWAALVTFGIIFFLFGYVNYTKPKVNWGSSVQAGTYNMALSYSVSLSGVEDHVKNFRPQCMVLTGPPNQRPALVDFVGLFTKHVSLMICGDIVMEQDKKNRTHTSTDWLVKWMNRRKVRSFYTPFSSDSLRAGARYLLQASGLGKLKPNTLVLGFKANWRESSPESIEDYINTIYDTFDSNYCLCILRMMDGQDVLDQFDSEVNSGFEPETPEPNEDQHSPERDSADDVSDGGSNSDQVKTVFQNDQGKKTIDVYWIADDGGLTLLVPYLLTRRKKWRRSKVRVFIVGDEQNMEDGRNEMLALLKRFRLDFNDVIVMTDSEKRPQTKNLNRFVESVAPFRLYDEHQDSVSLQELRQNYPWKISDKEFEAFKLKSERKVRLNEIIRKNSQHAALVLVNLPVPQSDCPSALYMAWLDALTCGLHCPAVLIRGNQQNVLTFYCQ</sequence>
<keyword evidence="10" id="KW-1185">Reference proteome</keyword>
<dbReference type="InterPro" id="IPR004841">
    <property type="entry name" value="AA-permease/SLC12A_dom"/>
</dbReference>
<dbReference type="PRINTS" id="PR01230">
    <property type="entry name" value="NACLTRNSPORT"/>
</dbReference>
<evidence type="ECO:0000259" key="7">
    <source>
        <dbReference type="Pfam" id="PF00324"/>
    </source>
</evidence>
<feature type="compositionally biased region" description="Polar residues" evidence="5">
    <location>
        <begin position="46"/>
        <end position="56"/>
    </location>
</feature>
<dbReference type="InterPro" id="IPR004842">
    <property type="entry name" value="SLC12A_fam"/>
</dbReference>
<feature type="domain" description="Amino acid permease/ SLC12A" evidence="7">
    <location>
        <begin position="150"/>
        <end position="655"/>
    </location>
</feature>
<dbReference type="Proteomes" id="UP001460270">
    <property type="component" value="Unassembled WGS sequence"/>
</dbReference>